<proteinExistence type="predicted"/>
<evidence type="ECO:0000256" key="1">
    <source>
        <dbReference type="SAM" id="Phobius"/>
    </source>
</evidence>
<evidence type="ECO:0000313" key="2">
    <source>
        <dbReference type="EMBL" id="TFD67351.1"/>
    </source>
</evidence>
<accession>A0A4R9APJ2</accession>
<keyword evidence="1" id="KW-0812">Transmembrane</keyword>
<reference evidence="2 3" key="1">
    <citation type="submission" date="2019-03" db="EMBL/GenBank/DDBJ databases">
        <title>Genomics of glacier-inhabiting Cryobacterium strains.</title>
        <authorList>
            <person name="Liu Q."/>
            <person name="Xin Y.-H."/>
        </authorList>
    </citation>
    <scope>NUCLEOTIDE SEQUENCE [LARGE SCALE GENOMIC DNA]</scope>
    <source>
        <strain evidence="2 3">Hz16</strain>
    </source>
</reference>
<dbReference type="Proteomes" id="UP000297983">
    <property type="component" value="Unassembled WGS sequence"/>
</dbReference>
<dbReference type="AlphaFoldDB" id="A0A4R9APJ2"/>
<keyword evidence="3" id="KW-1185">Reference proteome</keyword>
<evidence type="ECO:0000313" key="3">
    <source>
        <dbReference type="Proteomes" id="UP000297983"/>
    </source>
</evidence>
<comment type="caution">
    <text evidence="2">The sequence shown here is derived from an EMBL/GenBank/DDBJ whole genome shotgun (WGS) entry which is preliminary data.</text>
</comment>
<keyword evidence="1" id="KW-0472">Membrane</keyword>
<protein>
    <submittedName>
        <fullName evidence="2">Uncharacterized protein</fullName>
    </submittedName>
</protein>
<organism evidence="2 3">
    <name type="scientific">Cryobacterium gelidum</name>
    <dbReference type="NCBI Taxonomy" id="1259164"/>
    <lineage>
        <taxon>Bacteria</taxon>
        <taxon>Bacillati</taxon>
        <taxon>Actinomycetota</taxon>
        <taxon>Actinomycetes</taxon>
        <taxon>Micrococcales</taxon>
        <taxon>Microbacteriaceae</taxon>
        <taxon>Cryobacterium</taxon>
    </lineage>
</organism>
<gene>
    <name evidence="2" type="ORF">E3T50_15160</name>
</gene>
<dbReference type="EMBL" id="SOHL01000028">
    <property type="protein sequence ID" value="TFD67351.1"/>
    <property type="molecule type" value="Genomic_DNA"/>
</dbReference>
<name>A0A4R9APJ2_9MICO</name>
<feature type="transmembrane region" description="Helical" evidence="1">
    <location>
        <begin position="52"/>
        <end position="72"/>
    </location>
</feature>
<keyword evidence="1" id="KW-1133">Transmembrane helix</keyword>
<dbReference type="RefSeq" id="WP_134553141.1">
    <property type="nucleotide sequence ID" value="NZ_SOHL01000028.1"/>
</dbReference>
<sequence length="90" mass="9221">MVVLGAVAAVIGLVLLLLPSGPASFGWFAYAPLSNSVFIPPGVLLSPHSQIGIVLFVIGLAMLAFGAGWMLGHHKAARHQRLPDPGGPGT</sequence>